<feature type="compositionally biased region" description="Basic and acidic residues" evidence="1">
    <location>
        <begin position="302"/>
        <end position="317"/>
    </location>
</feature>
<feature type="compositionally biased region" description="Pro residues" evidence="1">
    <location>
        <begin position="162"/>
        <end position="176"/>
    </location>
</feature>
<dbReference type="InParanoid" id="A0A0C2ZHD1"/>
<dbReference type="HOGENOM" id="CLU_533300_0_0_1"/>
<feature type="compositionally biased region" description="Pro residues" evidence="1">
    <location>
        <begin position="445"/>
        <end position="460"/>
    </location>
</feature>
<organism evidence="2 3">
    <name type="scientific">Scleroderma citrinum Foug A</name>
    <dbReference type="NCBI Taxonomy" id="1036808"/>
    <lineage>
        <taxon>Eukaryota</taxon>
        <taxon>Fungi</taxon>
        <taxon>Dikarya</taxon>
        <taxon>Basidiomycota</taxon>
        <taxon>Agaricomycotina</taxon>
        <taxon>Agaricomycetes</taxon>
        <taxon>Agaricomycetidae</taxon>
        <taxon>Boletales</taxon>
        <taxon>Sclerodermatineae</taxon>
        <taxon>Sclerodermataceae</taxon>
        <taxon>Scleroderma</taxon>
    </lineage>
</organism>
<dbReference type="AlphaFoldDB" id="A0A0C2ZHD1"/>
<feature type="compositionally biased region" description="Basic and acidic residues" evidence="1">
    <location>
        <begin position="228"/>
        <end position="240"/>
    </location>
</feature>
<feature type="compositionally biased region" description="Low complexity" evidence="1">
    <location>
        <begin position="379"/>
        <end position="402"/>
    </location>
</feature>
<accession>A0A0C2ZHD1</accession>
<feature type="compositionally biased region" description="Polar residues" evidence="1">
    <location>
        <begin position="431"/>
        <end position="442"/>
    </location>
</feature>
<feature type="compositionally biased region" description="Basic and acidic residues" evidence="1">
    <location>
        <begin position="146"/>
        <end position="159"/>
    </location>
</feature>
<dbReference type="Proteomes" id="UP000053989">
    <property type="component" value="Unassembled WGS sequence"/>
</dbReference>
<dbReference type="OrthoDB" id="2679794at2759"/>
<feature type="compositionally biased region" description="Low complexity" evidence="1">
    <location>
        <begin position="255"/>
        <end position="266"/>
    </location>
</feature>
<reference evidence="3" key="2">
    <citation type="submission" date="2015-01" db="EMBL/GenBank/DDBJ databases">
        <title>Evolutionary Origins and Diversification of the Mycorrhizal Mutualists.</title>
        <authorList>
            <consortium name="DOE Joint Genome Institute"/>
            <consortium name="Mycorrhizal Genomics Consortium"/>
            <person name="Kohler A."/>
            <person name="Kuo A."/>
            <person name="Nagy L.G."/>
            <person name="Floudas D."/>
            <person name="Copeland A."/>
            <person name="Barry K.W."/>
            <person name="Cichocki N."/>
            <person name="Veneault-Fourrey C."/>
            <person name="LaButti K."/>
            <person name="Lindquist E.A."/>
            <person name="Lipzen A."/>
            <person name="Lundell T."/>
            <person name="Morin E."/>
            <person name="Murat C."/>
            <person name="Riley R."/>
            <person name="Ohm R."/>
            <person name="Sun H."/>
            <person name="Tunlid A."/>
            <person name="Henrissat B."/>
            <person name="Grigoriev I.V."/>
            <person name="Hibbett D.S."/>
            <person name="Martin F."/>
        </authorList>
    </citation>
    <scope>NUCLEOTIDE SEQUENCE [LARGE SCALE GENOMIC DNA]</scope>
    <source>
        <strain evidence="3">Foug A</strain>
    </source>
</reference>
<keyword evidence="3" id="KW-1185">Reference proteome</keyword>
<sequence>MPLQRPSAFFRDPAEALSRVSPNRAKMYIRCFMAEVAKLVDNNPDMGLSIEDVDEAVLMLDIVESVEPPTRSQVQILSNQVSNLITSITRQHTHMAITAEILCFMVQAIREHAPAPVADMFQSWTPGSYGPYSSHSHSSSSRKARRSSDSDEFCARIDPVEEPTPMPPRPRSPSPSPGLNEVPAPSAEADTCPPHTESTSPPLPHDESTWNVPSDWDTQRGGSRKLRREGAFRHTPDWEAMKNVSGRLAEDDDGGTTSTTDAVDSTRPARPAQASRTEGGTRSSNSSSQANPSTGPPCNPPRRADSPDRAELERRIAELQAYIDAGFEGRLPTYQNKMKERTSEAGSVDVSSSPISAPMDPPLHVPTTPSASGKKRSRSCSQSPSPARSSPSPSAPTNSSAIPEDDDDDTAAEPRAAKRRRVSPARPKPATSFSKAGQSTYRTPAPTPAPEPSSPPPAPPATSVSSSVPKTRTQARRRPLTRTATMSNID</sequence>
<proteinExistence type="predicted"/>
<name>A0A0C2ZHD1_9AGAM</name>
<reference evidence="2 3" key="1">
    <citation type="submission" date="2014-04" db="EMBL/GenBank/DDBJ databases">
        <authorList>
            <consortium name="DOE Joint Genome Institute"/>
            <person name="Kuo A."/>
            <person name="Kohler A."/>
            <person name="Nagy L.G."/>
            <person name="Floudas D."/>
            <person name="Copeland A."/>
            <person name="Barry K.W."/>
            <person name="Cichocki N."/>
            <person name="Veneault-Fourrey C."/>
            <person name="LaButti K."/>
            <person name="Lindquist E.A."/>
            <person name="Lipzen A."/>
            <person name="Lundell T."/>
            <person name="Morin E."/>
            <person name="Murat C."/>
            <person name="Sun H."/>
            <person name="Tunlid A."/>
            <person name="Henrissat B."/>
            <person name="Grigoriev I.V."/>
            <person name="Hibbett D.S."/>
            <person name="Martin F."/>
            <person name="Nordberg H.P."/>
            <person name="Cantor M.N."/>
            <person name="Hua S.X."/>
        </authorList>
    </citation>
    <scope>NUCLEOTIDE SEQUENCE [LARGE SCALE GENOMIC DNA]</scope>
    <source>
        <strain evidence="2 3">Foug A</strain>
    </source>
</reference>
<gene>
    <name evidence="2" type="ORF">SCLCIDRAFT_26202</name>
</gene>
<feature type="region of interest" description="Disordered" evidence="1">
    <location>
        <begin position="129"/>
        <end position="490"/>
    </location>
</feature>
<evidence type="ECO:0000313" key="3">
    <source>
        <dbReference type="Proteomes" id="UP000053989"/>
    </source>
</evidence>
<feature type="compositionally biased region" description="Low complexity" evidence="1">
    <location>
        <begin position="275"/>
        <end position="293"/>
    </location>
</feature>
<evidence type="ECO:0000313" key="2">
    <source>
        <dbReference type="EMBL" id="KIM61063.1"/>
    </source>
</evidence>
<protein>
    <submittedName>
        <fullName evidence="2">Uncharacterized protein</fullName>
    </submittedName>
</protein>
<evidence type="ECO:0000256" key="1">
    <source>
        <dbReference type="SAM" id="MobiDB-lite"/>
    </source>
</evidence>
<dbReference type="EMBL" id="KN822056">
    <property type="protein sequence ID" value="KIM61063.1"/>
    <property type="molecule type" value="Genomic_DNA"/>
</dbReference>